<feature type="compositionally biased region" description="Basic and acidic residues" evidence="1">
    <location>
        <begin position="65"/>
        <end position="74"/>
    </location>
</feature>
<comment type="caution">
    <text evidence="2">The sequence shown here is derived from an EMBL/GenBank/DDBJ whole genome shotgun (WGS) entry which is preliminary data.</text>
</comment>
<organism evidence="2 3">
    <name type="scientific">Phytophthora oleae</name>
    <dbReference type="NCBI Taxonomy" id="2107226"/>
    <lineage>
        <taxon>Eukaryota</taxon>
        <taxon>Sar</taxon>
        <taxon>Stramenopiles</taxon>
        <taxon>Oomycota</taxon>
        <taxon>Peronosporomycetes</taxon>
        <taxon>Peronosporales</taxon>
        <taxon>Peronosporaceae</taxon>
        <taxon>Phytophthora</taxon>
    </lineage>
</organism>
<accession>A0ABD3EZ27</accession>
<evidence type="ECO:0000256" key="1">
    <source>
        <dbReference type="SAM" id="MobiDB-lite"/>
    </source>
</evidence>
<evidence type="ECO:0000313" key="3">
    <source>
        <dbReference type="Proteomes" id="UP001632037"/>
    </source>
</evidence>
<name>A0ABD3EZ27_9STRA</name>
<sequence length="124" mass="13857">MAPFEADLGYLPSTPATLLSQPDATRAERQRQVTGKTFLELHADCFDTVRRELQQSSDRMSTYYDKNRPEHTSEVEEEVLTSTKTLRTSTLGSQKQSLKLVGLGRIVLSSASVMTTKDYGVQKV</sequence>
<dbReference type="AlphaFoldDB" id="A0ABD3EZ27"/>
<dbReference type="Proteomes" id="UP001632037">
    <property type="component" value="Unassembled WGS sequence"/>
</dbReference>
<keyword evidence="3" id="KW-1185">Reference proteome</keyword>
<feature type="region of interest" description="Disordered" evidence="1">
    <location>
        <begin position="58"/>
        <end position="77"/>
    </location>
</feature>
<feature type="region of interest" description="Disordered" evidence="1">
    <location>
        <begin position="1"/>
        <end position="31"/>
    </location>
</feature>
<proteinExistence type="predicted"/>
<evidence type="ECO:0000313" key="2">
    <source>
        <dbReference type="EMBL" id="KAL3659807.1"/>
    </source>
</evidence>
<feature type="compositionally biased region" description="Polar residues" evidence="1">
    <location>
        <begin position="14"/>
        <end position="23"/>
    </location>
</feature>
<gene>
    <name evidence="2" type="ORF">V7S43_015110</name>
</gene>
<reference evidence="2 3" key="1">
    <citation type="submission" date="2024-09" db="EMBL/GenBank/DDBJ databases">
        <title>Genome sequencing and assembly of Phytophthora oleae, isolate VK10A, causative agent of rot of olive drupes.</title>
        <authorList>
            <person name="Conti Taguali S."/>
            <person name="Riolo M."/>
            <person name="La Spada F."/>
            <person name="Cacciola S.O."/>
            <person name="Dionisio G."/>
        </authorList>
    </citation>
    <scope>NUCLEOTIDE SEQUENCE [LARGE SCALE GENOMIC DNA]</scope>
    <source>
        <strain evidence="2 3">VK10A</strain>
    </source>
</reference>
<protein>
    <submittedName>
        <fullName evidence="2">Uncharacterized protein</fullName>
    </submittedName>
</protein>
<dbReference type="EMBL" id="JBIMZQ010000044">
    <property type="protein sequence ID" value="KAL3659807.1"/>
    <property type="molecule type" value="Genomic_DNA"/>
</dbReference>